<organism evidence="5 6">
    <name type="scientific">Porites lobata</name>
    <dbReference type="NCBI Taxonomy" id="104759"/>
    <lineage>
        <taxon>Eukaryota</taxon>
        <taxon>Metazoa</taxon>
        <taxon>Cnidaria</taxon>
        <taxon>Anthozoa</taxon>
        <taxon>Hexacorallia</taxon>
        <taxon>Scleractinia</taxon>
        <taxon>Fungiina</taxon>
        <taxon>Poritidae</taxon>
        <taxon>Porites</taxon>
    </lineage>
</organism>
<keyword evidence="1" id="KW-1015">Disulfide bond</keyword>
<dbReference type="SUPFAM" id="SSF56436">
    <property type="entry name" value="C-type lectin-like"/>
    <property type="match status" value="2"/>
</dbReference>
<dbReference type="SMART" id="SM00034">
    <property type="entry name" value="CLECT"/>
    <property type="match status" value="2"/>
</dbReference>
<accession>A0ABN8PTI0</accession>
<dbReference type="InterPro" id="IPR002035">
    <property type="entry name" value="VWF_A"/>
</dbReference>
<protein>
    <submittedName>
        <fullName evidence="5">Uncharacterized protein</fullName>
    </submittedName>
</protein>
<evidence type="ECO:0000313" key="5">
    <source>
        <dbReference type="EMBL" id="CAH3150061.1"/>
    </source>
</evidence>
<dbReference type="CDD" id="cd00037">
    <property type="entry name" value="CLECT"/>
    <property type="match status" value="2"/>
</dbReference>
<dbReference type="PROSITE" id="PS00615">
    <property type="entry name" value="C_TYPE_LECTIN_1"/>
    <property type="match status" value="1"/>
</dbReference>
<dbReference type="PROSITE" id="PS50234">
    <property type="entry name" value="VWFA"/>
    <property type="match status" value="1"/>
</dbReference>
<dbReference type="Gene3D" id="3.10.100.10">
    <property type="entry name" value="Mannose-Binding Protein A, subunit A"/>
    <property type="match status" value="2"/>
</dbReference>
<reference evidence="5 6" key="1">
    <citation type="submission" date="2022-05" db="EMBL/GenBank/DDBJ databases">
        <authorList>
            <consortium name="Genoscope - CEA"/>
            <person name="William W."/>
        </authorList>
    </citation>
    <scope>NUCLEOTIDE SEQUENCE [LARGE SCALE GENOMIC DNA]</scope>
</reference>
<dbReference type="InterPro" id="IPR016187">
    <property type="entry name" value="CTDL_fold"/>
</dbReference>
<feature type="domain" description="C-type lectin" evidence="3">
    <location>
        <begin position="186"/>
        <end position="315"/>
    </location>
</feature>
<dbReference type="Pfam" id="PF00059">
    <property type="entry name" value="Lectin_C"/>
    <property type="match status" value="2"/>
</dbReference>
<comment type="caution">
    <text evidence="5">The sequence shown here is derived from an EMBL/GenBank/DDBJ whole genome shotgun (WGS) entry which is preliminary data.</text>
</comment>
<dbReference type="SUPFAM" id="SSF53300">
    <property type="entry name" value="vWA-like"/>
    <property type="match status" value="1"/>
</dbReference>
<evidence type="ECO:0000259" key="3">
    <source>
        <dbReference type="PROSITE" id="PS50041"/>
    </source>
</evidence>
<evidence type="ECO:0000313" key="6">
    <source>
        <dbReference type="Proteomes" id="UP001159405"/>
    </source>
</evidence>
<dbReference type="PANTHER" id="PTHR22803">
    <property type="entry name" value="MANNOSE, PHOSPHOLIPASE, LECTIN RECEPTOR RELATED"/>
    <property type="match status" value="1"/>
</dbReference>
<dbReference type="InterPro" id="IPR018378">
    <property type="entry name" value="C-type_lectin_CS"/>
</dbReference>
<feature type="domain" description="VWFA" evidence="4">
    <location>
        <begin position="324"/>
        <end position="503"/>
    </location>
</feature>
<dbReference type="InterPro" id="IPR016186">
    <property type="entry name" value="C-type_lectin-like/link_sf"/>
</dbReference>
<dbReference type="PRINTS" id="PR00453">
    <property type="entry name" value="VWFADOMAIN"/>
</dbReference>
<sequence>MSQKFAQGIVVLLLGLMRLSFQQEYGGYIFEKGEYSYKIVLASDDRRTWYEAEEICQGHEGGHLVTITNDHEDENSFLNEKIQHLTSSPNEPELLWIGAKEEQELFGKAYKWADGQNFNEYGAAFRERGLNAADHDYDMCIVLKSTGDIASWIEADCYETKGYICKIKGVPKRLVDYKRFGYEFDSGRYIYKFVFLQYEMLTWPEAEIYCREAEGAHLASVRNARESKFLEKNLRMLRNHFGFSKLWIGASDLYNESHFSWSDGTPVTYQRWIRGEPSGQQRGRKEDCAVITADYPHWAKWKDEYCLHHLPFICQIRVCNQRADIGFLVDSSRSVGQSGFRKSKEFIKFLLQKFKISQTDIHVALTRFSSRANTIFGFEDYFTHSDVNAAIDRMKWVKGGTRTDHALRLARNKMFLEKPAGMSRPGVPKFLMVMTDGISSNPKITALEAAELKKRGIHIMVVAVGHNFYMKEALSIASSSRDVVTARSFSRLRRIVVAARERFCGDD</sequence>
<gene>
    <name evidence="5" type="ORF">PLOB_00047230</name>
</gene>
<proteinExistence type="predicted"/>
<dbReference type="EMBL" id="CALNXK010000088">
    <property type="protein sequence ID" value="CAH3150061.1"/>
    <property type="molecule type" value="Genomic_DNA"/>
</dbReference>
<dbReference type="InterPro" id="IPR001304">
    <property type="entry name" value="C-type_lectin-like"/>
</dbReference>
<dbReference type="SMART" id="SM00327">
    <property type="entry name" value="VWA"/>
    <property type="match status" value="1"/>
</dbReference>
<dbReference type="Proteomes" id="UP001159405">
    <property type="component" value="Unassembled WGS sequence"/>
</dbReference>
<feature type="chain" id="PRO_5046492520" evidence="2">
    <location>
        <begin position="23"/>
        <end position="507"/>
    </location>
</feature>
<dbReference type="CDD" id="cd01450">
    <property type="entry name" value="vWFA_subfamily_ECM"/>
    <property type="match status" value="1"/>
</dbReference>
<keyword evidence="6" id="KW-1185">Reference proteome</keyword>
<dbReference type="InterPro" id="IPR050111">
    <property type="entry name" value="C-type_lectin/snaclec_domain"/>
</dbReference>
<dbReference type="InterPro" id="IPR036465">
    <property type="entry name" value="vWFA_dom_sf"/>
</dbReference>
<feature type="domain" description="C-type lectin" evidence="3">
    <location>
        <begin position="32"/>
        <end position="166"/>
    </location>
</feature>
<feature type="signal peptide" evidence="2">
    <location>
        <begin position="1"/>
        <end position="22"/>
    </location>
</feature>
<evidence type="ECO:0000259" key="4">
    <source>
        <dbReference type="PROSITE" id="PS50234"/>
    </source>
</evidence>
<dbReference type="Pfam" id="PF00092">
    <property type="entry name" value="VWA"/>
    <property type="match status" value="1"/>
</dbReference>
<dbReference type="PROSITE" id="PS50041">
    <property type="entry name" value="C_TYPE_LECTIN_2"/>
    <property type="match status" value="2"/>
</dbReference>
<dbReference type="Gene3D" id="3.40.50.410">
    <property type="entry name" value="von Willebrand factor, type A domain"/>
    <property type="match status" value="1"/>
</dbReference>
<name>A0ABN8PTI0_9CNID</name>
<evidence type="ECO:0000256" key="1">
    <source>
        <dbReference type="ARBA" id="ARBA00023157"/>
    </source>
</evidence>
<evidence type="ECO:0000256" key="2">
    <source>
        <dbReference type="SAM" id="SignalP"/>
    </source>
</evidence>
<keyword evidence="2" id="KW-0732">Signal</keyword>